<evidence type="ECO:0000256" key="10">
    <source>
        <dbReference type="SAM" id="MobiDB-lite"/>
    </source>
</evidence>
<dbReference type="InterPro" id="IPR040442">
    <property type="entry name" value="Pyrv_kinase-like_dom_sf"/>
</dbReference>
<dbReference type="Pfam" id="PF00463">
    <property type="entry name" value="ICL"/>
    <property type="match status" value="2"/>
</dbReference>
<comment type="pathway">
    <text evidence="3">Carbohydrate metabolism; glyoxylate cycle; (S)-malate from isocitrate: step 1/2.</text>
</comment>
<organism evidence="11 12">
    <name type="scientific">Apatococcus fuscideae</name>
    <dbReference type="NCBI Taxonomy" id="2026836"/>
    <lineage>
        <taxon>Eukaryota</taxon>
        <taxon>Viridiplantae</taxon>
        <taxon>Chlorophyta</taxon>
        <taxon>core chlorophytes</taxon>
        <taxon>Trebouxiophyceae</taxon>
        <taxon>Chlorellales</taxon>
        <taxon>Chlorellaceae</taxon>
        <taxon>Apatococcus</taxon>
    </lineage>
</organism>
<evidence type="ECO:0000256" key="3">
    <source>
        <dbReference type="ARBA" id="ARBA00004793"/>
    </source>
</evidence>
<evidence type="ECO:0000256" key="6">
    <source>
        <dbReference type="ARBA" id="ARBA00022453"/>
    </source>
</evidence>
<proteinExistence type="inferred from homology"/>
<evidence type="ECO:0000256" key="5">
    <source>
        <dbReference type="ARBA" id="ARBA00022435"/>
    </source>
</evidence>
<evidence type="ECO:0000256" key="1">
    <source>
        <dbReference type="ARBA" id="ARBA00003575"/>
    </source>
</evidence>
<dbReference type="SUPFAM" id="SSF51621">
    <property type="entry name" value="Phosphoenolpyruvate/pyruvate domain"/>
    <property type="match status" value="1"/>
</dbReference>
<keyword evidence="6" id="KW-0330">Glyoxysome</keyword>
<dbReference type="FunFam" id="3.20.20.60:FF:000005">
    <property type="entry name" value="Isocitrate lyase"/>
    <property type="match status" value="1"/>
</dbReference>
<dbReference type="GO" id="GO:0004451">
    <property type="term" value="F:isocitrate lyase activity"/>
    <property type="evidence" value="ECO:0007669"/>
    <property type="project" value="InterPro"/>
</dbReference>
<evidence type="ECO:0000313" key="12">
    <source>
        <dbReference type="Proteomes" id="UP001485043"/>
    </source>
</evidence>
<dbReference type="GO" id="GO:0006097">
    <property type="term" value="P:glyoxylate cycle"/>
    <property type="evidence" value="ECO:0007669"/>
    <property type="project" value="UniProtKB-KW"/>
</dbReference>
<keyword evidence="5" id="KW-0329">Glyoxylate bypass</keyword>
<keyword evidence="8 9" id="KW-0456">Lyase</keyword>
<gene>
    <name evidence="11" type="ORF">WJX84_004514</name>
</gene>
<accession>A0AAW1RUS0</accession>
<evidence type="ECO:0000256" key="9">
    <source>
        <dbReference type="PIRNR" id="PIRNR001362"/>
    </source>
</evidence>
<dbReference type="InterPro" id="IPR018523">
    <property type="entry name" value="Isocitrate_lyase_ph_CS"/>
</dbReference>
<dbReference type="Gene3D" id="3.20.20.60">
    <property type="entry name" value="Phosphoenolpyruvate-binding domains"/>
    <property type="match status" value="1"/>
</dbReference>
<dbReference type="EMBL" id="JALJOV010001973">
    <property type="protein sequence ID" value="KAK9837208.1"/>
    <property type="molecule type" value="Genomic_DNA"/>
</dbReference>
<protein>
    <recommendedName>
        <fullName evidence="4 9">Isocitrate lyase</fullName>
    </recommendedName>
</protein>
<comment type="caution">
    <text evidence="11">The sequence shown here is derived from an EMBL/GenBank/DDBJ whole genome shotgun (WGS) entry which is preliminary data.</text>
</comment>
<evidence type="ECO:0000256" key="4">
    <source>
        <dbReference type="ARBA" id="ARBA00012909"/>
    </source>
</evidence>
<evidence type="ECO:0000256" key="8">
    <source>
        <dbReference type="ARBA" id="ARBA00023239"/>
    </source>
</evidence>
<dbReference type="NCBIfam" id="TIGR01346">
    <property type="entry name" value="isocit_lyase"/>
    <property type="match status" value="1"/>
</dbReference>
<dbReference type="PROSITE" id="PS00161">
    <property type="entry name" value="ISOCITRATE_LYASE"/>
    <property type="match status" value="1"/>
</dbReference>
<dbReference type="GO" id="GO:0009514">
    <property type="term" value="C:glyoxysome"/>
    <property type="evidence" value="ECO:0007669"/>
    <property type="project" value="UniProtKB-SubCell"/>
</dbReference>
<comment type="function">
    <text evidence="1">Involved in storage lipid mobilization during the growth of higher plant seedling.</text>
</comment>
<comment type="similarity">
    <text evidence="9">Belongs to the isocitrate lyase/PEP mutase superfamily. Isocitrate lyase family.</text>
</comment>
<comment type="subcellular location">
    <subcellularLocation>
        <location evidence="2">Glyoxysome</location>
    </subcellularLocation>
</comment>
<dbReference type="PANTHER" id="PTHR21631">
    <property type="entry name" value="ISOCITRATE LYASE/MALATE SYNTHASE"/>
    <property type="match status" value="1"/>
</dbReference>
<name>A0AAW1RUS0_9CHLO</name>
<dbReference type="AlphaFoldDB" id="A0AAW1RUS0"/>
<dbReference type="PANTHER" id="PTHR21631:SF3">
    <property type="entry name" value="BIFUNCTIONAL GLYOXYLATE CYCLE PROTEIN"/>
    <property type="match status" value="1"/>
</dbReference>
<dbReference type="InterPro" id="IPR015813">
    <property type="entry name" value="Pyrv/PenolPyrv_kinase-like_dom"/>
</dbReference>
<evidence type="ECO:0000313" key="11">
    <source>
        <dbReference type="EMBL" id="KAK9837208.1"/>
    </source>
</evidence>
<dbReference type="CDD" id="cd00377">
    <property type="entry name" value="ICL_PEPM"/>
    <property type="match status" value="1"/>
</dbReference>
<dbReference type="Proteomes" id="UP001485043">
    <property type="component" value="Unassembled WGS sequence"/>
</dbReference>
<feature type="region of interest" description="Disordered" evidence="10">
    <location>
        <begin position="88"/>
        <end position="108"/>
    </location>
</feature>
<sequence length="526" mass="57923">MSRGCRGLQRLCSLVHRKSQGRIVFEGPPEFPTKGYWLQASRFPFKKYFEEVSRATPRRQSLCYRRYTQATFEACALFFYPRSGTMPAHGSSNGNSNGTIPASNGSVKTQDVGTVIDSQRWEGIVRPYTPQDVARLQGSVKIEYTLATRGAERLWKDMHEMPYVHSLGAMTGNQAMQQVRAGLPAIYCSGWQVAGDANTAGQVYPDQSLYPANAVPELVKRLNRALQRADQIEHAEGGAKRDWFAPIVADAEAGFGGPLNCFEMMKAMIEAGAAGVHFEDQLSSEKKCGHLGGKVLIPVSHHIRSLVAARLAADVCGTPTVVIARTDAHSATLLTSDIDPIDREFVESKERTPEGFFHYKAGVKACIARGLAYAPYSDLIWMETSTPSIAEAKEFADGIHAKFPGKLLAYNCSPSFNWRKHLSEQEIATYQQELGKMGYKFQFVTLAGFHALNYSMFDLAHGYNKQDMGAYSKLQTLEFDAESRGYTATKHQREVGTGYFDAVASTISSGTSSTMALLGSTETAQF</sequence>
<dbReference type="GO" id="GO:0006099">
    <property type="term" value="P:tricarboxylic acid cycle"/>
    <property type="evidence" value="ECO:0007669"/>
    <property type="project" value="UniProtKB-KW"/>
</dbReference>
<feature type="compositionally biased region" description="Polar residues" evidence="10">
    <location>
        <begin position="90"/>
        <end position="108"/>
    </location>
</feature>
<dbReference type="NCBIfam" id="NF011645">
    <property type="entry name" value="PRK15063.1"/>
    <property type="match status" value="1"/>
</dbReference>
<dbReference type="InterPro" id="IPR039556">
    <property type="entry name" value="ICL/PEPM"/>
</dbReference>
<reference evidence="11 12" key="1">
    <citation type="journal article" date="2024" name="Nat. Commun.">
        <title>Phylogenomics reveals the evolutionary origins of lichenization in chlorophyte algae.</title>
        <authorList>
            <person name="Puginier C."/>
            <person name="Libourel C."/>
            <person name="Otte J."/>
            <person name="Skaloud P."/>
            <person name="Haon M."/>
            <person name="Grisel S."/>
            <person name="Petersen M."/>
            <person name="Berrin J.G."/>
            <person name="Delaux P.M."/>
            <person name="Dal Grande F."/>
            <person name="Keller J."/>
        </authorList>
    </citation>
    <scope>NUCLEOTIDE SEQUENCE [LARGE SCALE GENOMIC DNA]</scope>
    <source>
        <strain evidence="11 12">SAG 2523</strain>
    </source>
</reference>
<evidence type="ECO:0000256" key="7">
    <source>
        <dbReference type="ARBA" id="ARBA00022532"/>
    </source>
</evidence>
<evidence type="ECO:0000256" key="2">
    <source>
        <dbReference type="ARBA" id="ARBA00004130"/>
    </source>
</evidence>
<dbReference type="InterPro" id="IPR006254">
    <property type="entry name" value="Isocitrate_lyase"/>
</dbReference>
<keyword evidence="12" id="KW-1185">Reference proteome</keyword>
<keyword evidence="7" id="KW-0816">Tricarboxylic acid cycle</keyword>